<evidence type="ECO:0000256" key="3">
    <source>
        <dbReference type="ARBA" id="ARBA00023163"/>
    </source>
</evidence>
<comment type="caution">
    <text evidence="5">The sequence shown here is derived from an EMBL/GenBank/DDBJ whole genome shotgun (WGS) entry which is preliminary data.</text>
</comment>
<accession>A0A4Y4E1U2</accession>
<dbReference type="Pfam" id="PF12802">
    <property type="entry name" value="MarR_2"/>
    <property type="match status" value="1"/>
</dbReference>
<keyword evidence="2" id="KW-0238">DNA-binding</keyword>
<gene>
    <name evidence="5" type="ORF">CCE02nite_33350</name>
</gene>
<keyword evidence="1" id="KW-0805">Transcription regulation</keyword>
<dbReference type="InterPro" id="IPR000835">
    <property type="entry name" value="HTH_MarR-typ"/>
</dbReference>
<keyword evidence="3" id="KW-0804">Transcription</keyword>
<feature type="domain" description="HTH arsR-type" evidence="4">
    <location>
        <begin position="16"/>
        <end position="100"/>
    </location>
</feature>
<dbReference type="GO" id="GO:0003700">
    <property type="term" value="F:DNA-binding transcription factor activity"/>
    <property type="evidence" value="ECO:0007669"/>
    <property type="project" value="InterPro"/>
</dbReference>
<dbReference type="GO" id="GO:0003677">
    <property type="term" value="F:DNA binding"/>
    <property type="evidence" value="ECO:0007669"/>
    <property type="project" value="UniProtKB-KW"/>
</dbReference>
<reference evidence="5 6" key="1">
    <citation type="submission" date="2019-06" db="EMBL/GenBank/DDBJ databases">
        <title>Whole genome shotgun sequence of Cellulosimicrobium cellulans NBRC 15516.</title>
        <authorList>
            <person name="Hosoyama A."/>
            <person name="Uohara A."/>
            <person name="Ohji S."/>
            <person name="Ichikawa N."/>
        </authorList>
    </citation>
    <scope>NUCLEOTIDE SEQUENCE [LARGE SCALE GENOMIC DNA]</scope>
    <source>
        <strain evidence="5 6">NBRC 15516</strain>
    </source>
</reference>
<evidence type="ECO:0000256" key="2">
    <source>
        <dbReference type="ARBA" id="ARBA00023125"/>
    </source>
</evidence>
<dbReference type="Proteomes" id="UP000316659">
    <property type="component" value="Unassembled WGS sequence"/>
</dbReference>
<dbReference type="Gene3D" id="1.10.10.10">
    <property type="entry name" value="Winged helix-like DNA-binding domain superfamily/Winged helix DNA-binding domain"/>
    <property type="match status" value="1"/>
</dbReference>
<dbReference type="InterPro" id="IPR051081">
    <property type="entry name" value="HTH_MetalResp_TranReg"/>
</dbReference>
<evidence type="ECO:0000313" key="6">
    <source>
        <dbReference type="Proteomes" id="UP000316659"/>
    </source>
</evidence>
<evidence type="ECO:0000256" key="1">
    <source>
        <dbReference type="ARBA" id="ARBA00023015"/>
    </source>
</evidence>
<dbReference type="InterPro" id="IPR011991">
    <property type="entry name" value="ArsR-like_HTH"/>
</dbReference>
<protein>
    <recommendedName>
        <fullName evidence="4">HTH arsR-type domain-containing protein</fullName>
    </recommendedName>
</protein>
<dbReference type="InterPro" id="IPR001845">
    <property type="entry name" value="HTH_ArsR_DNA-bd_dom"/>
</dbReference>
<dbReference type="InterPro" id="IPR036388">
    <property type="entry name" value="WH-like_DNA-bd_sf"/>
</dbReference>
<dbReference type="AlphaFoldDB" id="A0A4Y4E1U2"/>
<name>A0A4Y4E1U2_CELCE</name>
<dbReference type="PANTHER" id="PTHR33154">
    <property type="entry name" value="TRANSCRIPTIONAL REGULATOR, ARSR FAMILY"/>
    <property type="match status" value="1"/>
</dbReference>
<sequence>MPRLTKPPGMPREVEVAIELVGNRARAEVLRALALHDTLTIAELADLLGATRQAVQSHLRAFEAQGLVHADVPPERRQGRRVQWQADRQQVEKVGTAFSDYIAGR</sequence>
<proteinExistence type="predicted"/>
<evidence type="ECO:0000313" key="5">
    <source>
        <dbReference type="EMBL" id="GED11336.1"/>
    </source>
</evidence>
<dbReference type="CDD" id="cd00090">
    <property type="entry name" value="HTH_ARSR"/>
    <property type="match status" value="1"/>
</dbReference>
<dbReference type="EMBL" id="BJNZ01000027">
    <property type="protein sequence ID" value="GED11336.1"/>
    <property type="molecule type" value="Genomic_DNA"/>
</dbReference>
<evidence type="ECO:0000259" key="4">
    <source>
        <dbReference type="SMART" id="SM00418"/>
    </source>
</evidence>
<dbReference type="SMART" id="SM00418">
    <property type="entry name" value="HTH_ARSR"/>
    <property type="match status" value="1"/>
</dbReference>
<organism evidence="5 6">
    <name type="scientific">Cellulosimicrobium cellulans</name>
    <name type="common">Arthrobacter luteus</name>
    <dbReference type="NCBI Taxonomy" id="1710"/>
    <lineage>
        <taxon>Bacteria</taxon>
        <taxon>Bacillati</taxon>
        <taxon>Actinomycetota</taxon>
        <taxon>Actinomycetes</taxon>
        <taxon>Micrococcales</taxon>
        <taxon>Promicromonosporaceae</taxon>
        <taxon>Cellulosimicrobium</taxon>
    </lineage>
</organism>
<dbReference type="InterPro" id="IPR036390">
    <property type="entry name" value="WH_DNA-bd_sf"/>
</dbReference>
<dbReference type="SUPFAM" id="SSF46785">
    <property type="entry name" value="Winged helix' DNA-binding domain"/>
    <property type="match status" value="1"/>
</dbReference>
<dbReference type="PANTHER" id="PTHR33154:SF33">
    <property type="entry name" value="TRANSCRIPTIONAL REPRESSOR SDPR"/>
    <property type="match status" value="1"/>
</dbReference>